<reference evidence="2 3" key="1">
    <citation type="submission" date="2023-07" db="EMBL/GenBank/DDBJ databases">
        <title>Genomic Encyclopedia of Type Strains, Phase IV (KMG-IV): sequencing the most valuable type-strain genomes for metagenomic binning, comparative biology and taxonomic classification.</title>
        <authorList>
            <person name="Goeker M."/>
        </authorList>
    </citation>
    <scope>NUCLEOTIDE SEQUENCE [LARGE SCALE GENOMIC DNA]</scope>
    <source>
        <strain evidence="2 3">DSM 16460</strain>
    </source>
</reference>
<keyword evidence="1" id="KW-1133">Transmembrane helix</keyword>
<evidence type="ECO:0000256" key="1">
    <source>
        <dbReference type="SAM" id="Phobius"/>
    </source>
</evidence>
<dbReference type="EMBL" id="JAUSTQ010000003">
    <property type="protein sequence ID" value="MDQ0158946.1"/>
    <property type="molecule type" value="Genomic_DNA"/>
</dbReference>
<evidence type="ECO:0000313" key="3">
    <source>
        <dbReference type="Proteomes" id="UP001224359"/>
    </source>
</evidence>
<accession>A0ABT9VDA1</accession>
<proteinExistence type="predicted"/>
<keyword evidence="1" id="KW-0812">Transmembrane</keyword>
<name>A0ABT9VDA1_9BACI</name>
<evidence type="ECO:0008006" key="4">
    <source>
        <dbReference type="Google" id="ProtNLM"/>
    </source>
</evidence>
<comment type="caution">
    <text evidence="2">The sequence shown here is derived from an EMBL/GenBank/DDBJ whole genome shotgun (WGS) entry which is preliminary data.</text>
</comment>
<feature type="transmembrane region" description="Helical" evidence="1">
    <location>
        <begin position="6"/>
        <end position="37"/>
    </location>
</feature>
<organism evidence="2 3">
    <name type="scientific">Alkalibacillus salilacus</name>
    <dbReference type="NCBI Taxonomy" id="284582"/>
    <lineage>
        <taxon>Bacteria</taxon>
        <taxon>Bacillati</taxon>
        <taxon>Bacillota</taxon>
        <taxon>Bacilli</taxon>
        <taxon>Bacillales</taxon>
        <taxon>Bacillaceae</taxon>
        <taxon>Alkalibacillus</taxon>
    </lineage>
</organism>
<evidence type="ECO:0000313" key="2">
    <source>
        <dbReference type="EMBL" id="MDQ0158946.1"/>
    </source>
</evidence>
<gene>
    <name evidence="2" type="ORF">J2S77_000910</name>
</gene>
<keyword evidence="3" id="KW-1185">Reference proteome</keyword>
<dbReference type="Proteomes" id="UP001224359">
    <property type="component" value="Unassembled WGS sequence"/>
</dbReference>
<sequence>MTYNLFLLLIVGGFLGFLIYGFLGALLGLILGTLINISMEFRELNEKFNNRTES</sequence>
<keyword evidence="1" id="KW-0472">Membrane</keyword>
<protein>
    <recommendedName>
        <fullName evidence="4">DUF2273 domain-containing protein</fullName>
    </recommendedName>
</protein>